<dbReference type="FunFam" id="1.25.40.10:FF:000202">
    <property type="entry name" value="Unplaced genomic scaffold supercont1.7, whole genome shotgun sequence"/>
    <property type="match status" value="1"/>
</dbReference>
<dbReference type="InterPro" id="IPR011990">
    <property type="entry name" value="TPR-like_helical_dom_sf"/>
</dbReference>
<dbReference type="Gene3D" id="1.25.40.10">
    <property type="entry name" value="Tetratricopeptide repeat domain"/>
    <property type="match status" value="1"/>
</dbReference>
<organism evidence="3 4">
    <name type="scientific">Amniculicola lignicola CBS 123094</name>
    <dbReference type="NCBI Taxonomy" id="1392246"/>
    <lineage>
        <taxon>Eukaryota</taxon>
        <taxon>Fungi</taxon>
        <taxon>Dikarya</taxon>
        <taxon>Ascomycota</taxon>
        <taxon>Pezizomycotina</taxon>
        <taxon>Dothideomycetes</taxon>
        <taxon>Pleosporomycetidae</taxon>
        <taxon>Pleosporales</taxon>
        <taxon>Amniculicolaceae</taxon>
        <taxon>Amniculicola</taxon>
    </lineage>
</organism>
<protein>
    <recommendedName>
        <fullName evidence="2">DNA/RNA-binding domain-containing protein</fullName>
    </recommendedName>
</protein>
<proteinExistence type="predicted"/>
<keyword evidence="1" id="KW-1133">Transmembrane helix</keyword>
<dbReference type="InterPro" id="IPR018834">
    <property type="entry name" value="DNA/RNA-bd_Est1-type"/>
</dbReference>
<dbReference type="InterPro" id="IPR045153">
    <property type="entry name" value="Est1/Ebs1-like"/>
</dbReference>
<evidence type="ECO:0000313" key="3">
    <source>
        <dbReference type="EMBL" id="KAF1995531.1"/>
    </source>
</evidence>
<evidence type="ECO:0000259" key="2">
    <source>
        <dbReference type="Pfam" id="PF10373"/>
    </source>
</evidence>
<dbReference type="OrthoDB" id="3764612at2759"/>
<dbReference type="Pfam" id="PF10373">
    <property type="entry name" value="EST1_DNA_bind"/>
    <property type="match status" value="1"/>
</dbReference>
<evidence type="ECO:0000313" key="4">
    <source>
        <dbReference type="Proteomes" id="UP000799779"/>
    </source>
</evidence>
<dbReference type="GO" id="GO:0005697">
    <property type="term" value="C:telomerase holoenzyme complex"/>
    <property type="evidence" value="ECO:0007669"/>
    <property type="project" value="TreeGrafter"/>
</dbReference>
<reference evidence="3" key="1">
    <citation type="journal article" date="2020" name="Stud. Mycol.">
        <title>101 Dothideomycetes genomes: a test case for predicting lifestyles and emergence of pathogens.</title>
        <authorList>
            <person name="Haridas S."/>
            <person name="Albert R."/>
            <person name="Binder M."/>
            <person name="Bloem J."/>
            <person name="Labutti K."/>
            <person name="Salamov A."/>
            <person name="Andreopoulos B."/>
            <person name="Baker S."/>
            <person name="Barry K."/>
            <person name="Bills G."/>
            <person name="Bluhm B."/>
            <person name="Cannon C."/>
            <person name="Castanera R."/>
            <person name="Culley D."/>
            <person name="Daum C."/>
            <person name="Ezra D."/>
            <person name="Gonzalez J."/>
            <person name="Henrissat B."/>
            <person name="Kuo A."/>
            <person name="Liang C."/>
            <person name="Lipzen A."/>
            <person name="Lutzoni F."/>
            <person name="Magnuson J."/>
            <person name="Mondo S."/>
            <person name="Nolan M."/>
            <person name="Ohm R."/>
            <person name="Pangilinan J."/>
            <person name="Park H.-J."/>
            <person name="Ramirez L."/>
            <person name="Alfaro M."/>
            <person name="Sun H."/>
            <person name="Tritt A."/>
            <person name="Yoshinaga Y."/>
            <person name="Zwiers L.-H."/>
            <person name="Turgeon B."/>
            <person name="Goodwin S."/>
            <person name="Spatafora J."/>
            <person name="Crous P."/>
            <person name="Grigoriev I."/>
        </authorList>
    </citation>
    <scope>NUCLEOTIDE SEQUENCE</scope>
    <source>
        <strain evidence="3">CBS 123094</strain>
    </source>
</reference>
<dbReference type="AlphaFoldDB" id="A0A6A5W5Y8"/>
<dbReference type="EMBL" id="ML977637">
    <property type="protein sequence ID" value="KAF1995531.1"/>
    <property type="molecule type" value="Genomic_DNA"/>
</dbReference>
<name>A0A6A5W5Y8_9PLEO</name>
<dbReference type="Proteomes" id="UP000799779">
    <property type="component" value="Unassembled WGS sequence"/>
</dbReference>
<keyword evidence="4" id="KW-1185">Reference proteome</keyword>
<sequence length="467" mass="52496">MELDIELEAATPLTLQLESKVGQKVHPLGSEVAFQARNFPPPSPALVYRQPSLPDLQKDGQRYPGLLLQPESRPISHKQLAAEVKSIYVGLTMVEAKCIHVERTVSGAVESLFLDHWQTLITLHNTLLHEHHDFFLASRHPSASLALHRLASKYSTPARMWKHVIHSFLELLRHHIPEAPNHRLAFIYRVHQMIALLYEKAPTFEDTWVECLGDLGRYRMAIEDEDVGDRETWAGVARSWYPKVAYKNPSVGRLYHHLAILASPNALQQTYYYARSLTCVKSFPSARISILALLDPILGTPERAYSRAPPVDASFIQAHGALFEKPSPGRFTEALLHFQSRIYTHICRLALEWAGKRVDVCVSFLNALLHCSSLSALVTCLLRLPIASASAIPTHQEPTGGQDSVYLDDSIVDFLFSALIIIYLALAYWFDPKTRRASLALSVTSATFWVAMVSEGDETFSSSSRWK</sequence>
<dbReference type="GO" id="GO:0070034">
    <property type="term" value="F:telomerase RNA binding"/>
    <property type="evidence" value="ECO:0007669"/>
    <property type="project" value="TreeGrafter"/>
</dbReference>
<feature type="domain" description="DNA/RNA-binding" evidence="2">
    <location>
        <begin position="237"/>
        <end position="327"/>
    </location>
</feature>
<dbReference type="GO" id="GO:0000184">
    <property type="term" value="P:nuclear-transcribed mRNA catabolic process, nonsense-mediated decay"/>
    <property type="evidence" value="ECO:0007669"/>
    <property type="project" value="TreeGrafter"/>
</dbReference>
<gene>
    <name evidence="3" type="ORF">P154DRAFT_445225</name>
</gene>
<keyword evidence="1" id="KW-0812">Transmembrane</keyword>
<dbReference type="PANTHER" id="PTHR15696:SF0">
    <property type="entry name" value="TELOMERASE-BINDING PROTEIN EST1A"/>
    <property type="match status" value="1"/>
</dbReference>
<dbReference type="PANTHER" id="PTHR15696">
    <property type="entry name" value="SMG-7 SUPPRESSOR WITH MORPHOLOGICAL EFFECT ON GENITALIA PROTEIN 7"/>
    <property type="match status" value="1"/>
</dbReference>
<accession>A0A6A5W5Y8</accession>
<feature type="transmembrane region" description="Helical" evidence="1">
    <location>
        <begin position="411"/>
        <end position="430"/>
    </location>
</feature>
<dbReference type="GO" id="GO:0042162">
    <property type="term" value="F:telomeric DNA binding"/>
    <property type="evidence" value="ECO:0007669"/>
    <property type="project" value="TreeGrafter"/>
</dbReference>
<dbReference type="SUPFAM" id="SSF48452">
    <property type="entry name" value="TPR-like"/>
    <property type="match status" value="1"/>
</dbReference>
<evidence type="ECO:0000256" key="1">
    <source>
        <dbReference type="SAM" id="Phobius"/>
    </source>
</evidence>
<keyword evidence="1" id="KW-0472">Membrane</keyword>